<dbReference type="HOGENOM" id="CLU_053247_2_1_0"/>
<keyword evidence="3" id="KW-1185">Reference proteome</keyword>
<dbReference type="RefSeq" id="WP_012872297.1">
    <property type="nucleotide sequence ID" value="NC_013523.1"/>
</dbReference>
<keyword evidence="1" id="KW-0472">Membrane</keyword>
<reference evidence="3" key="1">
    <citation type="submission" date="2009-11" db="EMBL/GenBank/DDBJ databases">
        <title>The complete chromosome 1 of Sphaerobacter thermophilus DSM 20745.</title>
        <authorList>
            <person name="Lucas S."/>
            <person name="Copeland A."/>
            <person name="Lapidus A."/>
            <person name="Glavina del Rio T."/>
            <person name="Dalin E."/>
            <person name="Tice H."/>
            <person name="Bruce D."/>
            <person name="Goodwin L."/>
            <person name="Pitluck S."/>
            <person name="Kyrpides N."/>
            <person name="Mavromatis K."/>
            <person name="Ivanova N."/>
            <person name="Mikhailova N."/>
            <person name="LaButti K.M."/>
            <person name="Clum A."/>
            <person name="Sun H.I."/>
            <person name="Brettin T."/>
            <person name="Detter J.C."/>
            <person name="Han C."/>
            <person name="Larimer F."/>
            <person name="Land M."/>
            <person name="Hauser L."/>
            <person name="Markowitz V."/>
            <person name="Cheng J.F."/>
            <person name="Hugenholtz P."/>
            <person name="Woyke T."/>
            <person name="Wu D."/>
            <person name="Steenblock K."/>
            <person name="Schneider S."/>
            <person name="Pukall R."/>
            <person name="Goeker M."/>
            <person name="Klenk H.P."/>
            <person name="Eisen J.A."/>
        </authorList>
    </citation>
    <scope>NUCLEOTIDE SEQUENCE [LARGE SCALE GENOMIC DNA]</scope>
    <source>
        <strain evidence="3">ATCC 49802 / DSM 20745 / S 6022</strain>
    </source>
</reference>
<dbReference type="STRING" id="479434.Sthe_1818"/>
<evidence type="ECO:0000256" key="1">
    <source>
        <dbReference type="SAM" id="Phobius"/>
    </source>
</evidence>
<dbReference type="OrthoDB" id="9776706at2"/>
<sequence>MADLGALALIATGLGLGLRHGIDWDHIAAITDITGTMDDEELVKPVQGGADGVGAATLAPSRRYLTAESRHRFFLATLYAVGHALVVVVLGLIALWTSTILPDWIDPIMERVVGVTLLVLGGWILYSLWRHGRDFQLRSRWMLVFAAVGNAWAWLRSRLRGERYVRHDHWVSSYGWKTALGIGMIHGIGAETGSQALLLAATAGATTKVAGSVLLVAFVVGLVISNSIIAALTTFGFVSSSTRRTVFVVIGLIAGVFSLFLGFLFTTGIGVELPDLQELIDRVI</sequence>
<dbReference type="eggNOG" id="COG3376">
    <property type="taxonomic scope" value="Bacteria"/>
</dbReference>
<dbReference type="EMBL" id="CP001823">
    <property type="protein sequence ID" value="ACZ39251.1"/>
    <property type="molecule type" value="Genomic_DNA"/>
</dbReference>
<dbReference type="Proteomes" id="UP000002027">
    <property type="component" value="Chromosome 1"/>
</dbReference>
<reference evidence="2 3" key="2">
    <citation type="journal article" date="2010" name="Stand. Genomic Sci.">
        <title>Complete genome sequence of Desulfohalobium retbaense type strain (HR(100)).</title>
        <authorList>
            <person name="Spring S."/>
            <person name="Nolan M."/>
            <person name="Lapidus A."/>
            <person name="Glavina Del Rio T."/>
            <person name="Copeland A."/>
            <person name="Tice H."/>
            <person name="Cheng J.F."/>
            <person name="Lucas S."/>
            <person name="Land M."/>
            <person name="Chen F."/>
            <person name="Bruce D."/>
            <person name="Goodwin L."/>
            <person name="Pitluck S."/>
            <person name="Ivanova N."/>
            <person name="Mavromatis K."/>
            <person name="Mikhailova N."/>
            <person name="Pati A."/>
            <person name="Chen A."/>
            <person name="Palaniappan K."/>
            <person name="Hauser L."/>
            <person name="Chang Y.J."/>
            <person name="Jeffries C.D."/>
            <person name="Munk C."/>
            <person name="Kiss H."/>
            <person name="Chain P."/>
            <person name="Han C."/>
            <person name="Brettin T."/>
            <person name="Detter J.C."/>
            <person name="Schuler E."/>
            <person name="Goker M."/>
            <person name="Rohde M."/>
            <person name="Bristow J."/>
            <person name="Eisen J.A."/>
            <person name="Markowitz V."/>
            <person name="Hugenholtz P."/>
            <person name="Kyrpides N.C."/>
            <person name="Klenk H.P."/>
        </authorList>
    </citation>
    <scope>NUCLEOTIDE SEQUENCE [LARGE SCALE GENOMIC DNA]</scope>
    <source>
        <strain evidence="3">ATCC 49802 / DSM 20745 / S 6022</strain>
    </source>
</reference>
<keyword evidence="1" id="KW-0812">Transmembrane</keyword>
<proteinExistence type="predicted"/>
<dbReference type="KEGG" id="sti:Sthe_1818"/>
<evidence type="ECO:0000313" key="3">
    <source>
        <dbReference type="Proteomes" id="UP000002027"/>
    </source>
</evidence>
<dbReference type="AlphaFoldDB" id="D1C4T4"/>
<evidence type="ECO:0008006" key="4">
    <source>
        <dbReference type="Google" id="ProtNLM"/>
    </source>
</evidence>
<dbReference type="InParanoid" id="D1C4T4"/>
<keyword evidence="1" id="KW-1133">Transmembrane helix</keyword>
<feature type="transmembrane region" description="Helical" evidence="1">
    <location>
        <begin position="245"/>
        <end position="265"/>
    </location>
</feature>
<evidence type="ECO:0000313" key="2">
    <source>
        <dbReference type="EMBL" id="ACZ39251.1"/>
    </source>
</evidence>
<dbReference type="TCDB" id="2.A.113.1.13">
    <property type="family name" value="the nickel/cobalt transporter (nico) family"/>
</dbReference>
<feature type="transmembrane region" description="Helical" evidence="1">
    <location>
        <begin position="73"/>
        <end position="96"/>
    </location>
</feature>
<name>D1C4T4_SPHTD</name>
<accession>D1C4T4</accession>
<protein>
    <recommendedName>
        <fullName evidence="4">Nickel/cobalt efflux system</fullName>
    </recommendedName>
</protein>
<gene>
    <name evidence="2" type="ordered locus">Sthe_1818</name>
</gene>
<organism evidence="2 3">
    <name type="scientific">Sphaerobacter thermophilus (strain ATCC 49802 / DSM 20745 / KCCM 41009 / NCIMB 13125 / S 6022)</name>
    <dbReference type="NCBI Taxonomy" id="479434"/>
    <lineage>
        <taxon>Bacteria</taxon>
        <taxon>Pseudomonadati</taxon>
        <taxon>Thermomicrobiota</taxon>
        <taxon>Thermomicrobia</taxon>
        <taxon>Sphaerobacterales</taxon>
        <taxon>Sphaerobacterineae</taxon>
        <taxon>Sphaerobacteraceae</taxon>
        <taxon>Sphaerobacter</taxon>
    </lineage>
</organism>
<feature type="transmembrane region" description="Helical" evidence="1">
    <location>
        <begin position="213"/>
        <end position="238"/>
    </location>
</feature>
<feature type="transmembrane region" description="Helical" evidence="1">
    <location>
        <begin position="108"/>
        <end position="129"/>
    </location>
</feature>